<organism evidence="2 3">
    <name type="scientific">Fusarium beomiforme</name>
    <dbReference type="NCBI Taxonomy" id="44412"/>
    <lineage>
        <taxon>Eukaryota</taxon>
        <taxon>Fungi</taxon>
        <taxon>Dikarya</taxon>
        <taxon>Ascomycota</taxon>
        <taxon>Pezizomycotina</taxon>
        <taxon>Sordariomycetes</taxon>
        <taxon>Hypocreomycetidae</taxon>
        <taxon>Hypocreales</taxon>
        <taxon>Nectriaceae</taxon>
        <taxon>Fusarium</taxon>
        <taxon>Fusarium burgessii species complex</taxon>
    </lineage>
</organism>
<feature type="compositionally biased region" description="Basic and acidic residues" evidence="1">
    <location>
        <begin position="66"/>
        <end position="77"/>
    </location>
</feature>
<dbReference type="AlphaFoldDB" id="A0A9P5A9A5"/>
<feature type="region of interest" description="Disordered" evidence="1">
    <location>
        <begin position="143"/>
        <end position="214"/>
    </location>
</feature>
<evidence type="ECO:0000313" key="3">
    <source>
        <dbReference type="Proteomes" id="UP000730481"/>
    </source>
</evidence>
<reference evidence="2" key="1">
    <citation type="journal article" date="2017" name="Mycologia">
        <title>Fusarium algeriense, sp. nov., a novel toxigenic crown rot pathogen of durum wheat from Algeria is nested in the Fusarium burgessii species complex.</title>
        <authorList>
            <person name="Laraba I."/>
            <person name="Keddad A."/>
            <person name="Boureghda H."/>
            <person name="Abdallah N."/>
            <person name="Vaughan M.M."/>
            <person name="Proctor R.H."/>
            <person name="Busman M."/>
            <person name="O'Donnell K."/>
        </authorList>
    </citation>
    <scope>NUCLEOTIDE SEQUENCE</scope>
    <source>
        <strain evidence="2">NRRL 25174</strain>
    </source>
</reference>
<name>A0A9P5A9A5_9HYPO</name>
<sequence>MLLLSLASTAKLSGGIRPWILLVWFEAFLEKRSNTTIGTKAGNIANVRKWLRSLGIDSNQTRRWNRRADDQVDKDETADSEGTEANSEPADEIIALGPREDLGEYEKGEEEIKEEPDLNVKEEESAFHKRNLWSRSSDMGYIQDDEPMEDNMAANPRSAPAKTNGSSRGSPVASRSGFIVAESSARPRRSFQPPSRLVYDIPQSSIHRPEGPDEQVSASYYFSDLPELSVATESPIIGVYQCDSHAFLYSDLGGSEPSTPPVAPAGVNKRPAPSSQVNTFTSTNNFINQAAANISESLKAP</sequence>
<comment type="caution">
    <text evidence="2">The sequence shown here is derived from an EMBL/GenBank/DDBJ whole genome shotgun (WGS) entry which is preliminary data.</text>
</comment>
<feature type="region of interest" description="Disordered" evidence="1">
    <location>
        <begin position="254"/>
        <end position="277"/>
    </location>
</feature>
<dbReference type="OrthoDB" id="5082152at2759"/>
<keyword evidence="3" id="KW-1185">Reference proteome</keyword>
<gene>
    <name evidence="2" type="ORF">FBEOM_11775</name>
</gene>
<evidence type="ECO:0000313" key="2">
    <source>
        <dbReference type="EMBL" id="KAF4334383.1"/>
    </source>
</evidence>
<feature type="region of interest" description="Disordered" evidence="1">
    <location>
        <begin position="65"/>
        <end position="125"/>
    </location>
</feature>
<reference evidence="2" key="2">
    <citation type="submission" date="2020-02" db="EMBL/GenBank/DDBJ databases">
        <title>Identification and distribution of gene clusters putatively required for synthesis of sphingolipid metabolism inhibitors in phylogenetically diverse species of the filamentous fungus Fusarium.</title>
        <authorList>
            <person name="Kim H.-S."/>
            <person name="Busman M."/>
            <person name="Brown D.W."/>
            <person name="Divon H."/>
            <person name="Uhlig S."/>
            <person name="Proctor R.H."/>
        </authorList>
    </citation>
    <scope>NUCLEOTIDE SEQUENCE</scope>
    <source>
        <strain evidence="2">NRRL 25174</strain>
    </source>
</reference>
<dbReference type="Proteomes" id="UP000730481">
    <property type="component" value="Unassembled WGS sequence"/>
</dbReference>
<accession>A0A9P5A9A5</accession>
<feature type="compositionally biased region" description="Basic and acidic residues" evidence="1">
    <location>
        <begin position="115"/>
        <end position="125"/>
    </location>
</feature>
<proteinExistence type="predicted"/>
<dbReference type="EMBL" id="PVQB02000693">
    <property type="protein sequence ID" value="KAF4334383.1"/>
    <property type="molecule type" value="Genomic_DNA"/>
</dbReference>
<evidence type="ECO:0000256" key="1">
    <source>
        <dbReference type="SAM" id="MobiDB-lite"/>
    </source>
</evidence>
<protein>
    <submittedName>
        <fullName evidence="2">Uncharacterized protein</fullName>
    </submittedName>
</protein>